<comment type="catalytic activity">
    <reaction evidence="13">
        <text>2'-deoxyribonucleotide-(2'-deoxyribose 5'-phosphate)-2'-deoxyribonucleotide-DNA = a 3'-end 2'-deoxyribonucleotide-(2,3-dehydro-2,3-deoxyribose 5'-phosphate)-DNA + a 5'-end 5'-phospho-2'-deoxyribonucleoside-DNA + H(+)</text>
        <dbReference type="Rhea" id="RHEA:66592"/>
        <dbReference type="Rhea" id="RHEA-COMP:13180"/>
        <dbReference type="Rhea" id="RHEA-COMP:16897"/>
        <dbReference type="Rhea" id="RHEA-COMP:17067"/>
        <dbReference type="ChEBI" id="CHEBI:15378"/>
        <dbReference type="ChEBI" id="CHEBI:136412"/>
        <dbReference type="ChEBI" id="CHEBI:157695"/>
        <dbReference type="ChEBI" id="CHEBI:167181"/>
        <dbReference type="EC" id="4.2.99.18"/>
    </reaction>
</comment>
<keyword evidence="5 14" id="KW-0863">Zinc-finger</keyword>
<dbReference type="PROSITE" id="PS01242">
    <property type="entry name" value="ZF_FPG_1"/>
    <property type="match status" value="1"/>
</dbReference>
<dbReference type="Proteomes" id="UP001432000">
    <property type="component" value="Chromosome"/>
</dbReference>
<evidence type="ECO:0000256" key="5">
    <source>
        <dbReference type="ARBA" id="ARBA00022771"/>
    </source>
</evidence>
<evidence type="ECO:0000256" key="4">
    <source>
        <dbReference type="ARBA" id="ARBA00022763"/>
    </source>
</evidence>
<evidence type="ECO:0000256" key="9">
    <source>
        <dbReference type="ARBA" id="ARBA00023204"/>
    </source>
</evidence>
<evidence type="ECO:0000256" key="1">
    <source>
        <dbReference type="ARBA" id="ARBA00009409"/>
    </source>
</evidence>
<proteinExistence type="inferred from homology"/>
<dbReference type="InterPro" id="IPR010979">
    <property type="entry name" value="Ribosomal_uS13-like_H2TH"/>
</dbReference>
<accession>A0ABZ2PS75</accession>
<keyword evidence="9" id="KW-0234">DNA repair</keyword>
<dbReference type="InterPro" id="IPR015886">
    <property type="entry name" value="H2TH_FPG"/>
</dbReference>
<protein>
    <recommendedName>
        <fullName evidence="2">DNA-(apurinic or apyrimidinic site) lyase</fullName>
        <ecNumber evidence="2">4.2.99.18</ecNumber>
    </recommendedName>
</protein>
<gene>
    <name evidence="16" type="ORF">WDS16_05625</name>
</gene>
<dbReference type="Gene3D" id="3.20.190.10">
    <property type="entry name" value="MutM-like, N-terminal"/>
    <property type="match status" value="1"/>
</dbReference>
<evidence type="ECO:0000313" key="17">
    <source>
        <dbReference type="Proteomes" id="UP001432000"/>
    </source>
</evidence>
<dbReference type="SUPFAM" id="SSF57716">
    <property type="entry name" value="Glucocorticoid receptor-like (DNA-binding domain)"/>
    <property type="match status" value="1"/>
</dbReference>
<dbReference type="SUPFAM" id="SSF81624">
    <property type="entry name" value="N-terminal domain of MutM-like DNA repair proteins"/>
    <property type="match status" value="1"/>
</dbReference>
<dbReference type="RefSeq" id="WP_338891141.1">
    <property type="nucleotide sequence ID" value="NZ_CP147846.1"/>
</dbReference>
<evidence type="ECO:0000256" key="2">
    <source>
        <dbReference type="ARBA" id="ARBA00012720"/>
    </source>
</evidence>
<sequence length="265" mass="29733">MPEGHTLHRLARLHQRRFGGAPVEVSSPQGRFTSGAALIDGLVLERAEAWGKHLLHRYESDLIVHIHLGLYGKFSDQTVPMDEPVGAVRLRMVGEKYGTDLRGPTACEIYTDQQVDSLLARLGPDPIRKDADPEQAWKRISKSRTAIGTLLMDQKVLVGVGNVYRAEILFRHGINPMRPGKDLDHAEWDALWIDLVDLMKIGVRKGKIITIRPEDDHGDGSYGAGRPRTYVYRRAGRPCRICGTEILHSVMQARNLFWCPVCQAT</sequence>
<name>A0ABZ2PS75_9NOCA</name>
<keyword evidence="17" id="KW-1185">Reference proteome</keyword>
<evidence type="ECO:0000313" key="16">
    <source>
        <dbReference type="EMBL" id="WXG70013.1"/>
    </source>
</evidence>
<keyword evidence="3" id="KW-0479">Metal-binding</keyword>
<evidence type="ECO:0000259" key="15">
    <source>
        <dbReference type="PROSITE" id="PS51066"/>
    </source>
</evidence>
<dbReference type="SUPFAM" id="SSF46946">
    <property type="entry name" value="S13-like H2TH domain"/>
    <property type="match status" value="1"/>
</dbReference>
<keyword evidence="12" id="KW-0326">Glycosidase</keyword>
<dbReference type="InterPro" id="IPR015887">
    <property type="entry name" value="DNA_glyclase_Znf_dom_DNA_BS"/>
</dbReference>
<dbReference type="PANTHER" id="PTHR42697:SF3">
    <property type="entry name" value="ENDONUCLEASE 8 1"/>
    <property type="match status" value="1"/>
</dbReference>
<keyword evidence="4" id="KW-0227">DNA damage</keyword>
<keyword evidence="11" id="KW-0511">Multifunctional enzyme</keyword>
<dbReference type="EMBL" id="CP147846">
    <property type="protein sequence ID" value="WXG70013.1"/>
    <property type="molecule type" value="Genomic_DNA"/>
</dbReference>
<dbReference type="Gene3D" id="1.10.8.50">
    <property type="match status" value="1"/>
</dbReference>
<keyword evidence="10" id="KW-0456">Lyase</keyword>
<dbReference type="CDD" id="cd08970">
    <property type="entry name" value="AcNei1_N"/>
    <property type="match status" value="1"/>
</dbReference>
<organism evidence="16 17">
    <name type="scientific">Rhodococcus sovatensis</name>
    <dbReference type="NCBI Taxonomy" id="1805840"/>
    <lineage>
        <taxon>Bacteria</taxon>
        <taxon>Bacillati</taxon>
        <taxon>Actinomycetota</taxon>
        <taxon>Actinomycetes</taxon>
        <taxon>Mycobacteriales</taxon>
        <taxon>Nocardiaceae</taxon>
        <taxon>Rhodococcus</taxon>
    </lineage>
</organism>
<keyword evidence="7" id="KW-0862">Zinc</keyword>
<dbReference type="Pfam" id="PF06831">
    <property type="entry name" value="H2TH"/>
    <property type="match status" value="1"/>
</dbReference>
<evidence type="ECO:0000256" key="6">
    <source>
        <dbReference type="ARBA" id="ARBA00022801"/>
    </source>
</evidence>
<comment type="similarity">
    <text evidence="1">Belongs to the FPG family.</text>
</comment>
<evidence type="ECO:0000256" key="11">
    <source>
        <dbReference type="ARBA" id="ARBA00023268"/>
    </source>
</evidence>
<dbReference type="InterPro" id="IPR012319">
    <property type="entry name" value="FPG_cat"/>
</dbReference>
<evidence type="ECO:0000256" key="3">
    <source>
        <dbReference type="ARBA" id="ARBA00022723"/>
    </source>
</evidence>
<dbReference type="PROSITE" id="PS51066">
    <property type="entry name" value="ZF_FPG_2"/>
    <property type="match status" value="1"/>
</dbReference>
<keyword evidence="6" id="KW-0378">Hydrolase</keyword>
<evidence type="ECO:0000256" key="13">
    <source>
        <dbReference type="ARBA" id="ARBA00044632"/>
    </source>
</evidence>
<dbReference type="InterPro" id="IPR035937">
    <property type="entry name" value="FPG_N"/>
</dbReference>
<keyword evidence="8" id="KW-0238">DNA-binding</keyword>
<evidence type="ECO:0000256" key="10">
    <source>
        <dbReference type="ARBA" id="ARBA00023239"/>
    </source>
</evidence>
<reference evidence="16 17" key="1">
    <citation type="submission" date="2024-03" db="EMBL/GenBank/DDBJ databases">
        <title>Natural products discovery in diverse microorganisms through a two-stage MS feature dereplication strategy.</title>
        <authorList>
            <person name="Zhang R."/>
        </authorList>
    </citation>
    <scope>NUCLEOTIDE SEQUENCE [LARGE SCALE GENOMIC DNA]</scope>
    <source>
        <strain evidence="16 17">18930</strain>
    </source>
</reference>
<dbReference type="SMART" id="SM01232">
    <property type="entry name" value="H2TH"/>
    <property type="match status" value="1"/>
</dbReference>
<evidence type="ECO:0000256" key="8">
    <source>
        <dbReference type="ARBA" id="ARBA00023125"/>
    </source>
</evidence>
<dbReference type="SMART" id="SM00898">
    <property type="entry name" value="Fapy_DNA_glyco"/>
    <property type="match status" value="1"/>
</dbReference>
<dbReference type="Pfam" id="PF01149">
    <property type="entry name" value="Fapy_DNA_glyco"/>
    <property type="match status" value="1"/>
</dbReference>
<evidence type="ECO:0000256" key="14">
    <source>
        <dbReference type="PROSITE-ProRule" id="PRU00391"/>
    </source>
</evidence>
<dbReference type="InterPro" id="IPR000214">
    <property type="entry name" value="Znf_DNA_glyclase/AP_lyase"/>
</dbReference>
<evidence type="ECO:0000256" key="12">
    <source>
        <dbReference type="ARBA" id="ARBA00023295"/>
    </source>
</evidence>
<dbReference type="PANTHER" id="PTHR42697">
    <property type="entry name" value="ENDONUCLEASE 8"/>
    <property type="match status" value="1"/>
</dbReference>
<feature type="domain" description="FPG-type" evidence="15">
    <location>
        <begin position="230"/>
        <end position="264"/>
    </location>
</feature>
<dbReference type="EC" id="4.2.99.18" evidence="2"/>
<evidence type="ECO:0000256" key="7">
    <source>
        <dbReference type="ARBA" id="ARBA00022833"/>
    </source>
</evidence>